<protein>
    <submittedName>
        <fullName evidence="4">AAA family ATPase</fullName>
    </submittedName>
</protein>
<dbReference type="SUPFAM" id="SSF46894">
    <property type="entry name" value="C-terminal effector domain of the bipartite response regulators"/>
    <property type="match status" value="1"/>
</dbReference>
<dbReference type="PROSITE" id="PS50043">
    <property type="entry name" value="HTH_LUXR_2"/>
    <property type="match status" value="1"/>
</dbReference>
<name>A0ABV9RQL7_9PSEU</name>
<dbReference type="Pfam" id="PF00196">
    <property type="entry name" value="GerE"/>
    <property type="match status" value="1"/>
</dbReference>
<feature type="domain" description="HTH luxR-type" evidence="3">
    <location>
        <begin position="796"/>
        <end position="861"/>
    </location>
</feature>
<dbReference type="InterPro" id="IPR000792">
    <property type="entry name" value="Tscrpt_reg_LuxR_C"/>
</dbReference>
<evidence type="ECO:0000259" key="3">
    <source>
        <dbReference type="PROSITE" id="PS50043"/>
    </source>
</evidence>
<dbReference type="Proteomes" id="UP001595909">
    <property type="component" value="Unassembled WGS sequence"/>
</dbReference>
<dbReference type="InterPro" id="IPR016032">
    <property type="entry name" value="Sig_transdc_resp-reg_C-effctor"/>
</dbReference>
<dbReference type="InterPro" id="IPR027417">
    <property type="entry name" value="P-loop_NTPase"/>
</dbReference>
<comment type="caution">
    <text evidence="4">The sequence shown here is derived from an EMBL/GenBank/DDBJ whole genome shotgun (WGS) entry which is preliminary data.</text>
</comment>
<dbReference type="CDD" id="cd06170">
    <property type="entry name" value="LuxR_C_like"/>
    <property type="match status" value="1"/>
</dbReference>
<dbReference type="EMBL" id="JBHSIM010000064">
    <property type="protein sequence ID" value="MFC4836509.1"/>
    <property type="molecule type" value="Genomic_DNA"/>
</dbReference>
<accession>A0ABV9RQL7</accession>
<reference evidence="5" key="1">
    <citation type="journal article" date="2019" name="Int. J. Syst. Evol. Microbiol.">
        <title>The Global Catalogue of Microorganisms (GCM) 10K type strain sequencing project: providing services to taxonomists for standard genome sequencing and annotation.</title>
        <authorList>
            <consortium name="The Broad Institute Genomics Platform"/>
            <consortium name="The Broad Institute Genome Sequencing Center for Infectious Disease"/>
            <person name="Wu L."/>
            <person name="Ma J."/>
        </authorList>
    </citation>
    <scope>NUCLEOTIDE SEQUENCE [LARGE SCALE GENOMIC DNA]</scope>
    <source>
        <strain evidence="5">CCUG 50347</strain>
    </source>
</reference>
<dbReference type="PRINTS" id="PR00038">
    <property type="entry name" value="HTHLUXR"/>
</dbReference>
<dbReference type="PANTHER" id="PTHR16305">
    <property type="entry name" value="TESTICULAR SOLUBLE ADENYLYL CYCLASE"/>
    <property type="match status" value="1"/>
</dbReference>
<dbReference type="InterPro" id="IPR041664">
    <property type="entry name" value="AAA_16"/>
</dbReference>
<evidence type="ECO:0000256" key="1">
    <source>
        <dbReference type="ARBA" id="ARBA00022741"/>
    </source>
</evidence>
<gene>
    <name evidence="4" type="ORF">ACFPEL_29170</name>
</gene>
<dbReference type="InterPro" id="IPR011990">
    <property type="entry name" value="TPR-like_helical_dom_sf"/>
</dbReference>
<evidence type="ECO:0000256" key="2">
    <source>
        <dbReference type="ARBA" id="ARBA00022840"/>
    </source>
</evidence>
<dbReference type="SUPFAM" id="SSF52540">
    <property type="entry name" value="P-loop containing nucleoside triphosphate hydrolases"/>
    <property type="match status" value="1"/>
</dbReference>
<dbReference type="PANTHER" id="PTHR16305:SF35">
    <property type="entry name" value="TRANSCRIPTIONAL ACTIVATOR DOMAIN"/>
    <property type="match status" value="1"/>
</dbReference>
<evidence type="ECO:0000313" key="5">
    <source>
        <dbReference type="Proteomes" id="UP001595909"/>
    </source>
</evidence>
<dbReference type="InterPro" id="IPR036388">
    <property type="entry name" value="WH-like_DNA-bd_sf"/>
</dbReference>
<dbReference type="Gene3D" id="1.25.40.10">
    <property type="entry name" value="Tetratricopeptide repeat domain"/>
    <property type="match status" value="1"/>
</dbReference>
<dbReference type="Gene3D" id="1.10.10.10">
    <property type="entry name" value="Winged helix-like DNA-binding domain superfamily/Winged helix DNA-binding domain"/>
    <property type="match status" value="1"/>
</dbReference>
<dbReference type="Pfam" id="PF13191">
    <property type="entry name" value="AAA_16"/>
    <property type="match status" value="1"/>
</dbReference>
<keyword evidence="5" id="KW-1185">Reference proteome</keyword>
<proteinExistence type="predicted"/>
<keyword evidence="1" id="KW-0547">Nucleotide-binding</keyword>
<organism evidence="4 5">
    <name type="scientific">Actinomycetospora chibensis</name>
    <dbReference type="NCBI Taxonomy" id="663606"/>
    <lineage>
        <taxon>Bacteria</taxon>
        <taxon>Bacillati</taxon>
        <taxon>Actinomycetota</taxon>
        <taxon>Actinomycetes</taxon>
        <taxon>Pseudonocardiales</taxon>
        <taxon>Pseudonocardiaceae</taxon>
        <taxon>Actinomycetospora</taxon>
    </lineage>
</organism>
<dbReference type="SMART" id="SM00421">
    <property type="entry name" value="HTH_LUXR"/>
    <property type="match status" value="1"/>
</dbReference>
<keyword evidence="2" id="KW-0067">ATP-binding</keyword>
<evidence type="ECO:0000313" key="4">
    <source>
        <dbReference type="EMBL" id="MFC4836509.1"/>
    </source>
</evidence>
<dbReference type="Gene3D" id="3.40.50.300">
    <property type="entry name" value="P-loop containing nucleotide triphosphate hydrolases"/>
    <property type="match status" value="1"/>
</dbReference>
<dbReference type="SUPFAM" id="SSF48452">
    <property type="entry name" value="TPR-like"/>
    <property type="match status" value="1"/>
</dbReference>
<dbReference type="RefSeq" id="WP_274191974.1">
    <property type="nucleotide sequence ID" value="NZ_BAABHN010000064.1"/>
</dbReference>
<sequence>MHLLERDHQLRCLRRAWDDALAGSGSIVLLAGESGIGKTQLARVFVDGLDDGQVLWGMCDPLGVPRPLGPLHDVAADLGDSLARLLADGAPLHEISGEVLRLLKSGPVLLVVDDLQWADEATVDLLRFLLRRISGTRSLVLATYRADDLDHQHALRWLLGDVARTPAATRLDLAPLSVEAVTTMVGARDIDPAHLHRLTRGNSFFVTEIVSQDGEVLPTTVRDAVLARATGLDAAARDLAELVACAPTGIPDVLLPALGVGSGPLRALDDSGLVARDRRGITYRHDICRLAVADAIPPGGEVALHRRMLAAFETQSHPDPAVLVHHAIAAGDDERVFSYADRAGRAAAGSGAHTEAVRFFRTALDAAPSATPGARAELAELLAVELYLTDRLGEAIAAGRRAVSLRQTEGDLGGVSAGRRLLAVLEWYLGDRRRAEEHAAAAVDVLEARPDPAPRESAALGHAYSIQAFLAMQMSDLVSARERCARAREVAEGVGDRAFEIRLGVIESVVAVMSGDDGARDRLLDVLEQARDRFDEEARSTVSSSLVELDVEQRRLDDAEEILAHSLPLTAERDVRIAHGLQLGVRARLHLLRGAWDDASRDASTVLAGSRSAVTHTWPCLVRGLVALRSGRAGAGEHLERGWELAQRFGEPLRLLPAAAALAERCWTTGTADTRLDHATTLLSAASLPGTEWSAGDLAVWLVRLGREVDTSSLRVAPPFRLLLDGRSSAAAACWEALGCPYEQALAMVDSGELAAIFAALEILDHLGADAIAARVRRNLRRRGVTRIPARPRTSTRANPAGLTSRQVDVVRLLAEGLTNAEIAARLVISEKTADHHVSAILTKLDVRTRREAAAAARVLGVVQERRHASRDEATEAPLTPRP</sequence>